<gene>
    <name evidence="1" type="ORF">ACFOS1_07360</name>
</gene>
<organism evidence="1 2">
    <name type="scientific">Zunongwangia endophytica</name>
    <dbReference type="NCBI Taxonomy" id="1808945"/>
    <lineage>
        <taxon>Bacteria</taxon>
        <taxon>Pseudomonadati</taxon>
        <taxon>Bacteroidota</taxon>
        <taxon>Flavobacteriia</taxon>
        <taxon>Flavobacteriales</taxon>
        <taxon>Flavobacteriaceae</taxon>
        <taxon>Zunongwangia</taxon>
    </lineage>
</organism>
<proteinExistence type="predicted"/>
<sequence length="144" mass="17174">MILDLHDNNSNTLTRYPINRPFIQNSKYIDFDFYFMATRFIDHTDQISLKIWTIILDDQQGIYCLRTSHLGHFEPWKEVIKDRIIKHLHRVRLSDIIPTVLKTVSINKKDHIINYNRMLGGNMVGIDGTDQIYIRENNLIRFEL</sequence>
<reference evidence="2" key="1">
    <citation type="journal article" date="2019" name="Int. J. Syst. Evol. Microbiol.">
        <title>The Global Catalogue of Microorganisms (GCM) 10K type strain sequencing project: providing services to taxonomists for standard genome sequencing and annotation.</title>
        <authorList>
            <consortium name="The Broad Institute Genomics Platform"/>
            <consortium name="The Broad Institute Genome Sequencing Center for Infectious Disease"/>
            <person name="Wu L."/>
            <person name="Ma J."/>
        </authorList>
    </citation>
    <scope>NUCLEOTIDE SEQUENCE [LARGE SCALE GENOMIC DNA]</scope>
    <source>
        <strain evidence="2">CECT 9128</strain>
    </source>
</reference>
<accession>A0ABV8H562</accession>
<dbReference type="RefSeq" id="WP_290234691.1">
    <property type="nucleotide sequence ID" value="NZ_JAUFPZ010000002.1"/>
</dbReference>
<dbReference type="EMBL" id="JBHSAS010000006">
    <property type="protein sequence ID" value="MFC4027217.1"/>
    <property type="molecule type" value="Genomic_DNA"/>
</dbReference>
<name>A0ABV8H562_9FLAO</name>
<comment type="caution">
    <text evidence="1">The sequence shown here is derived from an EMBL/GenBank/DDBJ whole genome shotgun (WGS) entry which is preliminary data.</text>
</comment>
<keyword evidence="2" id="KW-1185">Reference proteome</keyword>
<dbReference type="Proteomes" id="UP001595793">
    <property type="component" value="Unassembled WGS sequence"/>
</dbReference>
<evidence type="ECO:0000313" key="2">
    <source>
        <dbReference type="Proteomes" id="UP001595793"/>
    </source>
</evidence>
<evidence type="ECO:0000313" key="1">
    <source>
        <dbReference type="EMBL" id="MFC4027217.1"/>
    </source>
</evidence>
<protein>
    <submittedName>
        <fullName evidence="1">Uncharacterized protein</fullName>
    </submittedName>
</protein>